<protein>
    <recommendedName>
        <fullName evidence="5">Exodeoxyribonuclease 7 large subunit</fullName>
        <ecNumber evidence="5">3.1.11.6</ecNumber>
    </recommendedName>
    <alternativeName>
        <fullName evidence="5">Exodeoxyribonuclease VII large subunit</fullName>
        <shortName evidence="5">Exonuclease VII large subunit</shortName>
    </alternativeName>
</protein>
<evidence type="ECO:0000256" key="6">
    <source>
        <dbReference type="RuleBase" id="RU004355"/>
    </source>
</evidence>
<dbReference type="GO" id="GO:0005737">
    <property type="term" value="C:cytoplasm"/>
    <property type="evidence" value="ECO:0007669"/>
    <property type="project" value="UniProtKB-SubCell"/>
</dbReference>
<proteinExistence type="inferred from homology"/>
<feature type="domain" description="OB-fold nucleic acid binding" evidence="8">
    <location>
        <begin position="8"/>
        <end position="101"/>
    </location>
</feature>
<evidence type="ECO:0000256" key="5">
    <source>
        <dbReference type="HAMAP-Rule" id="MF_00378"/>
    </source>
</evidence>
<comment type="similarity">
    <text evidence="5 6">Belongs to the XseA family.</text>
</comment>
<dbReference type="PANTHER" id="PTHR30008">
    <property type="entry name" value="EXODEOXYRIBONUCLEASE 7 LARGE SUBUNIT"/>
    <property type="match status" value="1"/>
</dbReference>
<keyword evidence="4 5" id="KW-0269">Exonuclease</keyword>
<keyword evidence="3 5" id="KW-0378">Hydrolase</keyword>
<keyword evidence="10" id="KW-1185">Reference proteome</keyword>
<gene>
    <name evidence="5 9" type="primary">xseA</name>
    <name evidence="9" type="ORF">PDESU_05292</name>
</gene>
<name>A0A6C2UB83_PONDE</name>
<comment type="subunit">
    <text evidence="5">Heterooligomer composed of large and small subunits.</text>
</comment>
<dbReference type="RefSeq" id="WP_136082229.1">
    <property type="nucleotide sequence ID" value="NZ_CAAHFG010000004.1"/>
</dbReference>
<comment type="catalytic activity">
    <reaction evidence="5 6">
        <text>Exonucleolytic cleavage in either 5'- to 3'- or 3'- to 5'-direction to yield nucleoside 5'-phosphates.</text>
        <dbReference type="EC" id="3.1.11.6"/>
    </reaction>
</comment>
<dbReference type="InterPro" id="IPR020579">
    <property type="entry name" value="Exonuc_VII_lsu_C"/>
</dbReference>
<dbReference type="InterPro" id="IPR025824">
    <property type="entry name" value="OB-fold_nuc-bd_dom"/>
</dbReference>
<dbReference type="GO" id="GO:0006308">
    <property type="term" value="P:DNA catabolic process"/>
    <property type="evidence" value="ECO:0007669"/>
    <property type="project" value="UniProtKB-UniRule"/>
</dbReference>
<organism evidence="9 10">
    <name type="scientific">Pontiella desulfatans</name>
    <dbReference type="NCBI Taxonomy" id="2750659"/>
    <lineage>
        <taxon>Bacteria</taxon>
        <taxon>Pseudomonadati</taxon>
        <taxon>Kiritimatiellota</taxon>
        <taxon>Kiritimatiellia</taxon>
        <taxon>Kiritimatiellales</taxon>
        <taxon>Pontiellaceae</taxon>
        <taxon>Pontiella</taxon>
    </lineage>
</organism>
<evidence type="ECO:0000256" key="1">
    <source>
        <dbReference type="ARBA" id="ARBA00022490"/>
    </source>
</evidence>
<dbReference type="EMBL" id="CAAHFG010000004">
    <property type="protein sequence ID" value="VGO16701.1"/>
    <property type="molecule type" value="Genomic_DNA"/>
</dbReference>
<dbReference type="PANTHER" id="PTHR30008:SF0">
    <property type="entry name" value="EXODEOXYRIBONUCLEASE 7 LARGE SUBUNIT"/>
    <property type="match status" value="1"/>
</dbReference>
<evidence type="ECO:0000313" key="9">
    <source>
        <dbReference type="EMBL" id="VGO16701.1"/>
    </source>
</evidence>
<dbReference type="GO" id="GO:0008855">
    <property type="term" value="F:exodeoxyribonuclease VII activity"/>
    <property type="evidence" value="ECO:0007669"/>
    <property type="project" value="UniProtKB-UniRule"/>
</dbReference>
<dbReference type="Pfam" id="PF02601">
    <property type="entry name" value="Exonuc_VII_L"/>
    <property type="match status" value="1"/>
</dbReference>
<evidence type="ECO:0000259" key="8">
    <source>
        <dbReference type="Pfam" id="PF13742"/>
    </source>
</evidence>
<dbReference type="Pfam" id="PF13742">
    <property type="entry name" value="tRNA_anti_2"/>
    <property type="match status" value="1"/>
</dbReference>
<accession>A0A6C2UB83</accession>
<evidence type="ECO:0000313" key="10">
    <source>
        <dbReference type="Proteomes" id="UP000366872"/>
    </source>
</evidence>
<dbReference type="EC" id="3.1.11.6" evidence="5"/>
<dbReference type="GO" id="GO:0003676">
    <property type="term" value="F:nucleic acid binding"/>
    <property type="evidence" value="ECO:0007669"/>
    <property type="project" value="InterPro"/>
</dbReference>
<dbReference type="Proteomes" id="UP000366872">
    <property type="component" value="Unassembled WGS sequence"/>
</dbReference>
<dbReference type="NCBIfam" id="TIGR00237">
    <property type="entry name" value="xseA"/>
    <property type="match status" value="1"/>
</dbReference>
<evidence type="ECO:0000256" key="4">
    <source>
        <dbReference type="ARBA" id="ARBA00022839"/>
    </source>
</evidence>
<comment type="function">
    <text evidence="5">Bidirectionally degrades single-stranded DNA into large acid-insoluble oligonucleotides, which are then degraded further into small acid-soluble oligonucleotides.</text>
</comment>
<dbReference type="AlphaFoldDB" id="A0A6C2UB83"/>
<dbReference type="HAMAP" id="MF_00378">
    <property type="entry name" value="Exonuc_7_L"/>
    <property type="match status" value="1"/>
</dbReference>
<dbReference type="InterPro" id="IPR003753">
    <property type="entry name" value="Exonuc_VII_L"/>
</dbReference>
<keyword evidence="1 5" id="KW-0963">Cytoplasm</keyword>
<feature type="domain" description="Exonuclease VII large subunit C-terminal" evidence="7">
    <location>
        <begin position="124"/>
        <end position="436"/>
    </location>
</feature>
<comment type="subcellular location">
    <subcellularLocation>
        <location evidence="5 6">Cytoplasm</location>
    </subcellularLocation>
</comment>
<evidence type="ECO:0000256" key="2">
    <source>
        <dbReference type="ARBA" id="ARBA00022722"/>
    </source>
</evidence>
<evidence type="ECO:0000256" key="3">
    <source>
        <dbReference type="ARBA" id="ARBA00022801"/>
    </source>
</evidence>
<dbReference type="GO" id="GO:0009318">
    <property type="term" value="C:exodeoxyribonuclease VII complex"/>
    <property type="evidence" value="ECO:0007669"/>
    <property type="project" value="UniProtKB-UniRule"/>
</dbReference>
<reference evidence="9 10" key="1">
    <citation type="submission" date="2019-04" db="EMBL/GenBank/DDBJ databases">
        <authorList>
            <person name="Van Vliet M D."/>
        </authorList>
    </citation>
    <scope>NUCLEOTIDE SEQUENCE [LARGE SCALE GENOMIC DNA]</scope>
    <source>
        <strain evidence="9 10">F1</strain>
    </source>
</reference>
<keyword evidence="2 5" id="KW-0540">Nuclease</keyword>
<evidence type="ECO:0000259" key="7">
    <source>
        <dbReference type="Pfam" id="PF02601"/>
    </source>
</evidence>
<dbReference type="CDD" id="cd04489">
    <property type="entry name" value="ExoVII_LU_OBF"/>
    <property type="match status" value="1"/>
</dbReference>
<sequence>MGAKRQLYSVSDINRKARMVLEGGIGEVWVEGELSRVTIHSSGHWYFTLKDEAAAVSCAMFSRDNAAVGFRPKDGLKVQMLARPSLYEASGRYQLIASEMEEAGKGNLQEQFEKLKAKLRDEGLFDEARKRPLPILPRKIGVVTSPTGAAIRDIINVLTRRFPNIGILLIPAKVQGAGAELGIAKAIRYLNTRNDIDVMIVGRGGGSIEDLWAFNEEVVARAIFESGIPVISAVGHEIDFTIADFVADVRAPTPSAAAELAVREKGDLEDTLSLYDRRLKQSLKTMSQDFRLRLNRAEHSYVFREPATLVKQYRQTVQAMETRMADLLKLDAQAKASRLENANVRMAHLLQSGVRQAHQRVDELGMVMQHQMERKAEHDRQKLQRLGSQLRMLNPLAVLGRGYSLTRKPDGTVVRSADGVEVGEPLVTLLADGKLVSNVTGKE</sequence>